<dbReference type="Proteomes" id="UP000623467">
    <property type="component" value="Unassembled WGS sequence"/>
</dbReference>
<accession>A0A8H6ZHT3</accession>
<evidence type="ECO:0000313" key="2">
    <source>
        <dbReference type="EMBL" id="KAF7378047.1"/>
    </source>
</evidence>
<dbReference type="EMBL" id="JACAZH010000001">
    <property type="protein sequence ID" value="KAF7378047.1"/>
    <property type="molecule type" value="Genomic_DNA"/>
</dbReference>
<protein>
    <submittedName>
        <fullName evidence="2">Uncharacterized protein</fullName>
    </submittedName>
</protein>
<evidence type="ECO:0000256" key="1">
    <source>
        <dbReference type="SAM" id="MobiDB-lite"/>
    </source>
</evidence>
<gene>
    <name evidence="2" type="ORF">MSAN_00228700</name>
</gene>
<proteinExistence type="predicted"/>
<reference evidence="2" key="1">
    <citation type="submission" date="2020-05" db="EMBL/GenBank/DDBJ databases">
        <title>Mycena genomes resolve the evolution of fungal bioluminescence.</title>
        <authorList>
            <person name="Tsai I.J."/>
        </authorList>
    </citation>
    <scope>NUCLEOTIDE SEQUENCE</scope>
    <source>
        <strain evidence="2">160909Yilan</strain>
    </source>
</reference>
<sequence>MSNQDNKLKDLYITLSGGTGGRGGEGGTQGGGGGVGEGAKLTINSPTGKIVIQGDRLKEVLREWLAPPNMSERQYELQKLHYGETGSWLLNDSQYKNWEARPGSLWINGICNWYWKECVELNGDWKDH</sequence>
<dbReference type="OrthoDB" id="3001565at2759"/>
<organism evidence="2 3">
    <name type="scientific">Mycena sanguinolenta</name>
    <dbReference type="NCBI Taxonomy" id="230812"/>
    <lineage>
        <taxon>Eukaryota</taxon>
        <taxon>Fungi</taxon>
        <taxon>Dikarya</taxon>
        <taxon>Basidiomycota</taxon>
        <taxon>Agaricomycotina</taxon>
        <taxon>Agaricomycetes</taxon>
        <taxon>Agaricomycetidae</taxon>
        <taxon>Agaricales</taxon>
        <taxon>Marasmiineae</taxon>
        <taxon>Mycenaceae</taxon>
        <taxon>Mycena</taxon>
    </lineage>
</organism>
<comment type="caution">
    <text evidence="2">The sequence shown here is derived from an EMBL/GenBank/DDBJ whole genome shotgun (WGS) entry which is preliminary data.</text>
</comment>
<keyword evidence="3" id="KW-1185">Reference proteome</keyword>
<evidence type="ECO:0000313" key="3">
    <source>
        <dbReference type="Proteomes" id="UP000623467"/>
    </source>
</evidence>
<feature type="region of interest" description="Disordered" evidence="1">
    <location>
        <begin position="19"/>
        <end position="39"/>
    </location>
</feature>
<feature type="compositionally biased region" description="Gly residues" evidence="1">
    <location>
        <begin position="19"/>
        <end position="37"/>
    </location>
</feature>
<name>A0A8H6ZHT3_9AGAR</name>
<dbReference type="AlphaFoldDB" id="A0A8H6ZHT3"/>